<reference evidence="2 3" key="1">
    <citation type="journal article" date="2019" name="Commun. Biol.">
        <title>The bagworm genome reveals a unique fibroin gene that provides high tensile strength.</title>
        <authorList>
            <person name="Kono N."/>
            <person name="Nakamura H."/>
            <person name="Ohtoshi R."/>
            <person name="Tomita M."/>
            <person name="Numata K."/>
            <person name="Arakawa K."/>
        </authorList>
    </citation>
    <scope>NUCLEOTIDE SEQUENCE [LARGE SCALE GENOMIC DNA]</scope>
</reference>
<comment type="caution">
    <text evidence="2">The sequence shown here is derived from an EMBL/GenBank/DDBJ whole genome shotgun (WGS) entry which is preliminary data.</text>
</comment>
<keyword evidence="3" id="KW-1185">Reference proteome</keyword>
<organism evidence="2 3">
    <name type="scientific">Eumeta variegata</name>
    <name type="common">Bagworm moth</name>
    <name type="synonym">Eumeta japonica</name>
    <dbReference type="NCBI Taxonomy" id="151549"/>
    <lineage>
        <taxon>Eukaryota</taxon>
        <taxon>Metazoa</taxon>
        <taxon>Ecdysozoa</taxon>
        <taxon>Arthropoda</taxon>
        <taxon>Hexapoda</taxon>
        <taxon>Insecta</taxon>
        <taxon>Pterygota</taxon>
        <taxon>Neoptera</taxon>
        <taxon>Endopterygota</taxon>
        <taxon>Lepidoptera</taxon>
        <taxon>Glossata</taxon>
        <taxon>Ditrysia</taxon>
        <taxon>Tineoidea</taxon>
        <taxon>Psychidae</taxon>
        <taxon>Oiketicinae</taxon>
        <taxon>Eumeta</taxon>
    </lineage>
</organism>
<dbReference type="EMBL" id="BGZK01002078">
    <property type="protein sequence ID" value="GBP90373.1"/>
    <property type="molecule type" value="Genomic_DNA"/>
</dbReference>
<feature type="region of interest" description="Disordered" evidence="1">
    <location>
        <begin position="38"/>
        <end position="60"/>
    </location>
</feature>
<dbReference type="AlphaFoldDB" id="A0A4C1ZUC9"/>
<proteinExistence type="predicted"/>
<accession>A0A4C1ZUC9</accession>
<evidence type="ECO:0000313" key="2">
    <source>
        <dbReference type="EMBL" id="GBP90373.1"/>
    </source>
</evidence>
<dbReference type="Proteomes" id="UP000299102">
    <property type="component" value="Unassembled WGS sequence"/>
</dbReference>
<protein>
    <submittedName>
        <fullName evidence="2">Uncharacterized protein</fullName>
    </submittedName>
</protein>
<evidence type="ECO:0000313" key="3">
    <source>
        <dbReference type="Proteomes" id="UP000299102"/>
    </source>
</evidence>
<gene>
    <name evidence="2" type="ORF">EVAR_49102_1</name>
</gene>
<name>A0A4C1ZUC9_EUMVA</name>
<sequence>MRQTYTESINGSNGAESAQAKISVRWLNARLVPWLVGPSASAGRGGRSRERGGAARNEFGVSARGAGADTTFSSIISWAYGVCPPPPERSYTCPTEWG</sequence>
<evidence type="ECO:0000256" key="1">
    <source>
        <dbReference type="SAM" id="MobiDB-lite"/>
    </source>
</evidence>